<organism evidence="2 3">
    <name type="scientific">Adineta ricciae</name>
    <name type="common">Rotifer</name>
    <dbReference type="NCBI Taxonomy" id="249248"/>
    <lineage>
        <taxon>Eukaryota</taxon>
        <taxon>Metazoa</taxon>
        <taxon>Spiralia</taxon>
        <taxon>Gnathifera</taxon>
        <taxon>Rotifera</taxon>
        <taxon>Eurotatoria</taxon>
        <taxon>Bdelloidea</taxon>
        <taxon>Adinetida</taxon>
        <taxon>Adinetidae</taxon>
        <taxon>Adineta</taxon>
    </lineage>
</organism>
<evidence type="ECO:0000313" key="2">
    <source>
        <dbReference type="EMBL" id="CAF1265039.1"/>
    </source>
</evidence>
<evidence type="ECO:0000256" key="1">
    <source>
        <dbReference type="SAM" id="MobiDB-lite"/>
    </source>
</evidence>
<dbReference type="Proteomes" id="UP000663828">
    <property type="component" value="Unassembled WGS sequence"/>
</dbReference>
<accession>A0A815B3Z7</accession>
<gene>
    <name evidence="2" type="ORF">XAT740_LOCUS26985</name>
</gene>
<dbReference type="AlphaFoldDB" id="A0A815B3Z7"/>
<keyword evidence="3" id="KW-1185">Reference proteome</keyword>
<comment type="caution">
    <text evidence="2">The sequence shown here is derived from an EMBL/GenBank/DDBJ whole genome shotgun (WGS) entry which is preliminary data.</text>
</comment>
<sequence length="52" mass="5828">MPDELPEEKSTQDDLSSTNDDDDDDNDNDLDQTAALLNSNNLLYLPLIFSVQ</sequence>
<name>A0A815B3Z7_ADIRI</name>
<protein>
    <submittedName>
        <fullName evidence="2">Uncharacterized protein</fullName>
    </submittedName>
</protein>
<evidence type="ECO:0000313" key="3">
    <source>
        <dbReference type="Proteomes" id="UP000663828"/>
    </source>
</evidence>
<feature type="non-terminal residue" evidence="2">
    <location>
        <position position="1"/>
    </location>
</feature>
<feature type="region of interest" description="Disordered" evidence="1">
    <location>
        <begin position="1"/>
        <end position="32"/>
    </location>
</feature>
<proteinExistence type="predicted"/>
<reference evidence="2" key="1">
    <citation type="submission" date="2021-02" db="EMBL/GenBank/DDBJ databases">
        <authorList>
            <person name="Nowell W R."/>
        </authorList>
    </citation>
    <scope>NUCLEOTIDE SEQUENCE</scope>
</reference>
<feature type="compositionally biased region" description="Acidic residues" evidence="1">
    <location>
        <begin position="19"/>
        <end position="30"/>
    </location>
</feature>
<dbReference type="EMBL" id="CAJNOR010002225">
    <property type="protein sequence ID" value="CAF1265039.1"/>
    <property type="molecule type" value="Genomic_DNA"/>
</dbReference>